<evidence type="ECO:0000313" key="3">
    <source>
        <dbReference type="Proteomes" id="UP000001307"/>
    </source>
</evidence>
<proteinExistence type="predicted"/>
<dbReference type="AlphaFoldDB" id="E4X1U0"/>
<reference evidence="2" key="1">
    <citation type="journal article" date="2010" name="Science">
        <title>Plasticity of animal genome architecture unmasked by rapid evolution of a pelagic tunicate.</title>
        <authorList>
            <person name="Denoeud F."/>
            <person name="Henriet S."/>
            <person name="Mungpakdee S."/>
            <person name="Aury J.M."/>
            <person name="Da Silva C."/>
            <person name="Brinkmann H."/>
            <person name="Mikhaleva J."/>
            <person name="Olsen L.C."/>
            <person name="Jubin C."/>
            <person name="Canestro C."/>
            <person name="Bouquet J.M."/>
            <person name="Danks G."/>
            <person name="Poulain J."/>
            <person name="Campsteijn C."/>
            <person name="Adamski M."/>
            <person name="Cross I."/>
            <person name="Yadetie F."/>
            <person name="Muffato M."/>
            <person name="Louis A."/>
            <person name="Butcher S."/>
            <person name="Tsagkogeorga G."/>
            <person name="Konrad A."/>
            <person name="Singh S."/>
            <person name="Jensen M.F."/>
            <person name="Cong E.H."/>
            <person name="Eikeseth-Otteraa H."/>
            <person name="Noel B."/>
            <person name="Anthouard V."/>
            <person name="Porcel B.M."/>
            <person name="Kachouri-Lafond R."/>
            <person name="Nishino A."/>
            <person name="Ugolini M."/>
            <person name="Chourrout P."/>
            <person name="Nishida H."/>
            <person name="Aasland R."/>
            <person name="Huzurbazar S."/>
            <person name="Westhof E."/>
            <person name="Delsuc F."/>
            <person name="Lehrach H."/>
            <person name="Reinhardt R."/>
            <person name="Weissenbach J."/>
            <person name="Roy S.W."/>
            <person name="Artiguenave F."/>
            <person name="Postlethwait J.H."/>
            <person name="Manak J.R."/>
            <person name="Thompson E.M."/>
            <person name="Jaillon O."/>
            <person name="Du Pasquier L."/>
            <person name="Boudinot P."/>
            <person name="Liberles D.A."/>
            <person name="Volff J.N."/>
            <person name="Philippe H."/>
            <person name="Lenhard B."/>
            <person name="Roest Crollius H."/>
            <person name="Wincker P."/>
            <person name="Chourrout D."/>
        </authorList>
    </citation>
    <scope>NUCLEOTIDE SEQUENCE [LARGE SCALE GENOMIC DNA]</scope>
</reference>
<dbReference type="EMBL" id="FN653021">
    <property type="protein sequence ID" value="CBY23407.1"/>
    <property type="molecule type" value="Genomic_DNA"/>
</dbReference>
<feature type="region of interest" description="Disordered" evidence="1">
    <location>
        <begin position="134"/>
        <end position="162"/>
    </location>
</feature>
<protein>
    <submittedName>
        <fullName evidence="2">Uncharacterized protein</fullName>
    </submittedName>
</protein>
<gene>
    <name evidence="2" type="ORF">GSOID_T00015844001</name>
</gene>
<dbReference type="Proteomes" id="UP000001307">
    <property type="component" value="Unassembled WGS sequence"/>
</dbReference>
<dbReference type="OrthoDB" id="10446448at2759"/>
<dbReference type="InParanoid" id="E4X1U0"/>
<organism evidence="2">
    <name type="scientific">Oikopleura dioica</name>
    <name type="common">Tunicate</name>
    <dbReference type="NCBI Taxonomy" id="34765"/>
    <lineage>
        <taxon>Eukaryota</taxon>
        <taxon>Metazoa</taxon>
        <taxon>Chordata</taxon>
        <taxon>Tunicata</taxon>
        <taxon>Appendicularia</taxon>
        <taxon>Copelata</taxon>
        <taxon>Oikopleuridae</taxon>
        <taxon>Oikopleura</taxon>
    </lineage>
</organism>
<evidence type="ECO:0000313" key="2">
    <source>
        <dbReference type="EMBL" id="CBY23407.1"/>
    </source>
</evidence>
<feature type="compositionally biased region" description="Acidic residues" evidence="1">
    <location>
        <begin position="136"/>
        <end position="154"/>
    </location>
</feature>
<name>E4X1U0_OIKDI</name>
<accession>E4X1U0</accession>
<keyword evidence="3" id="KW-1185">Reference proteome</keyword>
<evidence type="ECO:0000256" key="1">
    <source>
        <dbReference type="SAM" id="MobiDB-lite"/>
    </source>
</evidence>
<sequence>MSKLATTYLFATSSAAVLEFNRFKPSQHEVIRDNGKDIYRDYKSKDGEFTYHAEMHFKTDNNKDGIPDSKGYEPLPVVSFGSMDDELNNMMKSAFKIETAFAKAPRFRVAQLVEKIEKEIEQNVIELVKYEGSGTWEEESSGSFEEESSGEYQDDASSSEKLWHLFY</sequence>